<dbReference type="NCBIfam" id="NF012200">
    <property type="entry name" value="choice_anch_D"/>
    <property type="match status" value="1"/>
</dbReference>
<keyword evidence="3" id="KW-1185">Reference proteome</keyword>
<dbReference type="KEGG" id="psuu:Psuf_060380"/>
<evidence type="ECO:0000313" key="2">
    <source>
        <dbReference type="EMBL" id="BCB88725.1"/>
    </source>
</evidence>
<proteinExistence type="inferred from homology"/>
<dbReference type="SUPFAM" id="SSF82171">
    <property type="entry name" value="DPP6 N-terminal domain-like"/>
    <property type="match status" value="2"/>
</dbReference>
<dbReference type="PANTHER" id="PTHR36842:SF1">
    <property type="entry name" value="PROTEIN TOLB"/>
    <property type="match status" value="1"/>
</dbReference>
<dbReference type="PANTHER" id="PTHR36842">
    <property type="entry name" value="PROTEIN TOLB HOMOLOG"/>
    <property type="match status" value="1"/>
</dbReference>
<dbReference type="RefSeq" id="WP_173160313.1">
    <property type="nucleotide sequence ID" value="NZ_AP022871.1"/>
</dbReference>
<dbReference type="GO" id="GO:0005975">
    <property type="term" value="P:carbohydrate metabolic process"/>
    <property type="evidence" value="ECO:0007669"/>
    <property type="project" value="UniProtKB-ARBA"/>
</dbReference>
<reference evidence="2 3" key="2">
    <citation type="submission" date="2020-03" db="EMBL/GenBank/DDBJ databases">
        <authorList>
            <person name="Ichikawa N."/>
            <person name="Kimura A."/>
            <person name="Kitahashi Y."/>
            <person name="Uohara A."/>
        </authorList>
    </citation>
    <scope>NUCLEOTIDE SEQUENCE [LARGE SCALE GENOMIC DNA]</scope>
    <source>
        <strain evidence="2 3">NBRC 105367</strain>
    </source>
</reference>
<organism evidence="2 3">
    <name type="scientific">Phytohabitans suffuscus</name>
    <dbReference type="NCBI Taxonomy" id="624315"/>
    <lineage>
        <taxon>Bacteria</taxon>
        <taxon>Bacillati</taxon>
        <taxon>Actinomycetota</taxon>
        <taxon>Actinomycetes</taxon>
        <taxon>Micromonosporales</taxon>
        <taxon>Micromonosporaceae</taxon>
    </lineage>
</organism>
<comment type="similarity">
    <text evidence="1">Belongs to the TolB family.</text>
</comment>
<accession>A0A6F8YRA4</accession>
<dbReference type="InterPro" id="IPR011659">
    <property type="entry name" value="WD40"/>
</dbReference>
<evidence type="ECO:0000256" key="1">
    <source>
        <dbReference type="ARBA" id="ARBA00009820"/>
    </source>
</evidence>
<reference evidence="2 3" key="1">
    <citation type="submission" date="2020-03" db="EMBL/GenBank/DDBJ databases">
        <title>Whole genome shotgun sequence of Phytohabitans suffuscus NBRC 105367.</title>
        <authorList>
            <person name="Komaki H."/>
            <person name="Tamura T."/>
        </authorList>
    </citation>
    <scope>NUCLEOTIDE SEQUENCE [LARGE SCALE GENOMIC DNA]</scope>
    <source>
        <strain evidence="2 3">NBRC 105367</strain>
    </source>
</reference>
<sequence length="895" mass="90492">MRFRRRAGLVVTVPSLLAAVVLVHVHPADAARQYRYALVSDFPAGTFPTDTEAAVESAGGELADGGRWVVFQARPAGGPWRVFVRDLAGSRTVPLSGADEPDATAPSITADGRLVSYVSSTSDGTRTVVVDRDTDADGVLDEPGGTARYTVTPGVAGLPYQRLPECAPMLGGYEPAAVCPPRLAAGGQAIALPVEVTPDAPLLRFHEIVEGVATAAPTTLVDFGAATGGTVERTIQIQFTGSGPLSLATGTGSAFTVTGTTCTATACTVAVAFRGAVCGPEGPATRFGTLTARGGADGVYGELGLVADCVTGPSGPTTPADCADRSAAGPFPVDVTPPADVDSPGSARVGTVDAAEPLLVSVRVGNLTASAQPVVAHTARPCDFLLVQPETPQDGPAPCQLGVALPVEQTCTAYILVAPAAAGRMTGSLAVGATTVWRLHGSATRHLTVVRTDPTGRGRFTGSAVVASLATGGAHLDGRQMAISADGTALAFVSRDRVDGRPPDPSAGTGAQVYLSVRDPAGGVATGTVTVPPGGTGVLADAASPSISADGARVAFAADAGGGHQVYVHDVGSGATVLVSRRSGTGPVTGGDSFSEAPDLSADGTTVGYVSAAGDLADPPLDTGARRVYIRYLEPDLRGDFGVTERVTEVPANRVSIDRHGRRTAFTAAEPLLAGDDDETDDVYLLWRDADLSVTPTGVDLGSVAVGQSGAPVTVTLDNAGPGPLAVEAVAVDGPFRLVVDGCLGRVLGGEESCAVQVVFTPADAGPATGVLRFTTEGDLVAGDTTVQLTGTGLAAPAAVITYRPDVVVNGQVTRVTGAGLPPNRTVTLRWQPGGRELVVATDAAGRFSLDMVILDGQVPGQYRLVAFAEDGPLATGGVLLLVPGTAQPPDFVRR</sequence>
<dbReference type="Gene3D" id="2.60.40.10">
    <property type="entry name" value="Immunoglobulins"/>
    <property type="match status" value="1"/>
</dbReference>
<dbReference type="InterPro" id="IPR011042">
    <property type="entry name" value="6-blade_b-propeller_TolB-like"/>
</dbReference>
<dbReference type="EMBL" id="AP022871">
    <property type="protein sequence ID" value="BCB88725.1"/>
    <property type="molecule type" value="Genomic_DNA"/>
</dbReference>
<dbReference type="InterPro" id="IPR013783">
    <property type="entry name" value="Ig-like_fold"/>
</dbReference>
<dbReference type="Gene3D" id="2.120.10.30">
    <property type="entry name" value="TolB, C-terminal domain"/>
    <property type="match status" value="2"/>
</dbReference>
<evidence type="ECO:0000313" key="3">
    <source>
        <dbReference type="Proteomes" id="UP000503011"/>
    </source>
</evidence>
<dbReference type="AlphaFoldDB" id="A0A6F8YRA4"/>
<name>A0A6F8YRA4_9ACTN</name>
<dbReference type="Proteomes" id="UP000503011">
    <property type="component" value="Chromosome"/>
</dbReference>
<dbReference type="Pfam" id="PF07676">
    <property type="entry name" value="PD40"/>
    <property type="match status" value="1"/>
</dbReference>
<gene>
    <name evidence="2" type="ORF">Psuf_060380</name>
</gene>
<protein>
    <submittedName>
        <fullName evidence="2">Uncharacterized protein</fullName>
    </submittedName>
</protein>